<reference evidence="3 4" key="1">
    <citation type="submission" date="2018-01" db="EMBL/GenBank/DDBJ databases">
        <authorList>
            <person name="Clerissi C."/>
        </authorList>
    </citation>
    <scope>NUCLEOTIDE SEQUENCE [LARGE SCALE GENOMIC DNA]</scope>
    <source>
        <strain evidence="3">Cupriavidus taiwanensis STM 6160</strain>
        <plasmid evidence="4">ii</plasmid>
    </source>
</reference>
<protein>
    <submittedName>
        <fullName evidence="3">Uncharacterized protein</fullName>
    </submittedName>
</protein>
<keyword evidence="3" id="KW-0614">Plasmid</keyword>
<geneLocation type="plasmid" evidence="4">
    <name>ii</name>
</geneLocation>
<dbReference type="Proteomes" id="UP000255168">
    <property type="component" value="Plasmid II"/>
</dbReference>
<dbReference type="AlphaFoldDB" id="A0A375HPJ3"/>
<feature type="compositionally biased region" description="Low complexity" evidence="1">
    <location>
        <begin position="442"/>
        <end position="451"/>
    </location>
</feature>
<keyword evidence="2" id="KW-0812">Transmembrane</keyword>
<evidence type="ECO:0000256" key="1">
    <source>
        <dbReference type="SAM" id="MobiDB-lite"/>
    </source>
</evidence>
<organism evidence="3 4">
    <name type="scientific">Cupriavidus neocaledonicus</name>
    <dbReference type="NCBI Taxonomy" id="1040979"/>
    <lineage>
        <taxon>Bacteria</taxon>
        <taxon>Pseudomonadati</taxon>
        <taxon>Pseudomonadota</taxon>
        <taxon>Betaproteobacteria</taxon>
        <taxon>Burkholderiales</taxon>
        <taxon>Burkholderiaceae</taxon>
        <taxon>Cupriavidus</taxon>
    </lineage>
</organism>
<name>A0A375HPJ3_9BURK</name>
<feature type="region of interest" description="Disordered" evidence="1">
    <location>
        <begin position="423"/>
        <end position="484"/>
    </location>
</feature>
<keyword evidence="2" id="KW-1133">Transmembrane helix</keyword>
<feature type="transmembrane region" description="Helical" evidence="2">
    <location>
        <begin position="20"/>
        <end position="43"/>
    </location>
</feature>
<evidence type="ECO:0000256" key="2">
    <source>
        <dbReference type="SAM" id="Phobius"/>
    </source>
</evidence>
<keyword evidence="2" id="KW-0472">Membrane</keyword>
<proteinExistence type="predicted"/>
<feature type="compositionally biased region" description="Low complexity" evidence="1">
    <location>
        <begin position="248"/>
        <end position="266"/>
    </location>
</feature>
<evidence type="ECO:0000313" key="4">
    <source>
        <dbReference type="Proteomes" id="UP000255168"/>
    </source>
</evidence>
<dbReference type="EMBL" id="LT984807">
    <property type="protein sequence ID" value="SPD59283.1"/>
    <property type="molecule type" value="Genomic_DNA"/>
</dbReference>
<accession>A0A375HPJ3</accession>
<evidence type="ECO:0000313" key="3">
    <source>
        <dbReference type="EMBL" id="SPD59283.1"/>
    </source>
</evidence>
<gene>
    <name evidence="3" type="ORF">CBM2607_MP10685</name>
</gene>
<sequence length="540" mass="58512">MKRLMPADSSAALPLSIRQIRYLVYLFSACVVGLTVLSWGVLLHYRLREAIDRQGMVLRAQSEELQSTLHRAEALTVRAQGSLSRLSDIGLADDVAGVRDAQWTERLQRRGDRPYIALLVPPASTSLPRKGLKDLADVMTFTFRVNNLQYREVQNAYLVDLHADQLYVIPRRLNPARMLLQRDDARQTLLRRRAVGLPRCRCGDIRAGADRAGPDPDARGGLALCLAGPGLGHRGRGRRGGGGGARAGAGWRRGARRAAGVAAGGRPSHQPGGDARSAGKPGAIGRAGPRRSRGPVAGFGPALRPDPDRPADAGHGWLHAGAAPARGGTCHAHRRHHGERGTRCVRALPARRHRPLPDQAGRRGHAARAARGFLRHAPGRAYAARAACRRRRAACRCAAQRPARAGRGTARRRCRHLRPAPAWAGRRAVGDGPSGAKPGLSLAGTDRAAGRAGRRRRRLASDPRRTGAAGGAAAGAVRQPRRLTQRPQPYDHYCRSARRWRHRLTNCCAAVDWPRLGWKARMARKRTGAVRGTLRSPSAT</sequence>
<feature type="region of interest" description="Disordered" evidence="1">
    <location>
        <begin position="233"/>
        <end position="342"/>
    </location>
</feature>